<comment type="catalytic activity">
    <reaction evidence="10">
        <text>3 propionate 3-nitronate + 3 O2 + H2O = 3 3-oxopropanoate + 2 nitrate + nitrite + H2O2 + 3 H(+)</text>
        <dbReference type="Rhea" id="RHEA:57332"/>
        <dbReference type="ChEBI" id="CHEBI:15377"/>
        <dbReference type="ChEBI" id="CHEBI:15378"/>
        <dbReference type="ChEBI" id="CHEBI:15379"/>
        <dbReference type="ChEBI" id="CHEBI:16240"/>
        <dbReference type="ChEBI" id="CHEBI:16301"/>
        <dbReference type="ChEBI" id="CHEBI:17632"/>
        <dbReference type="ChEBI" id="CHEBI:33190"/>
        <dbReference type="ChEBI" id="CHEBI:136067"/>
    </reaction>
</comment>
<evidence type="ECO:0000256" key="7">
    <source>
        <dbReference type="ARBA" id="ARBA00023002"/>
    </source>
</evidence>
<dbReference type="CDD" id="cd04730">
    <property type="entry name" value="NPD_like"/>
    <property type="match status" value="1"/>
</dbReference>
<evidence type="ECO:0000256" key="9">
    <source>
        <dbReference type="ARBA" id="ARBA00031155"/>
    </source>
</evidence>
<dbReference type="AlphaFoldDB" id="A0A6P2D5L4"/>
<dbReference type="SUPFAM" id="SSF51412">
    <property type="entry name" value="Inosine monophosphate dehydrogenase (IMPDH)"/>
    <property type="match status" value="1"/>
</dbReference>
<dbReference type="RefSeq" id="WP_197909621.1">
    <property type="nucleotide sequence ID" value="NZ_LR593886.1"/>
</dbReference>
<reference evidence="12 13" key="1">
    <citation type="submission" date="2019-05" db="EMBL/GenBank/DDBJ databases">
        <authorList>
            <consortium name="Science for Life Laboratories"/>
        </authorList>
    </citation>
    <scope>NUCLEOTIDE SEQUENCE [LARGE SCALE GENOMIC DNA]</scope>
    <source>
        <strain evidence="12">Soil9</strain>
    </source>
</reference>
<keyword evidence="4" id="KW-0285">Flavoprotein</keyword>
<keyword evidence="5" id="KW-0288">FMN</keyword>
<evidence type="ECO:0000256" key="8">
    <source>
        <dbReference type="ARBA" id="ARBA00023033"/>
    </source>
</evidence>
<dbReference type="InterPro" id="IPR013785">
    <property type="entry name" value="Aldolase_TIM"/>
</dbReference>
<evidence type="ECO:0000256" key="6">
    <source>
        <dbReference type="ARBA" id="ARBA00022741"/>
    </source>
</evidence>
<protein>
    <recommendedName>
        <fullName evidence="11">Nitronate monooxygenase</fullName>
    </recommendedName>
    <alternativeName>
        <fullName evidence="9">Propionate 3-nitronate monooxygenase</fullName>
    </alternativeName>
</protein>
<evidence type="ECO:0000313" key="12">
    <source>
        <dbReference type="EMBL" id="VTR96581.1"/>
    </source>
</evidence>
<keyword evidence="13" id="KW-1185">Reference proteome</keyword>
<dbReference type="GO" id="GO:0051213">
    <property type="term" value="F:dioxygenase activity"/>
    <property type="evidence" value="ECO:0007669"/>
    <property type="project" value="UniProtKB-KW"/>
</dbReference>
<proteinExistence type="inferred from homology"/>
<organism evidence="12 13">
    <name type="scientific">Gemmata massiliana</name>
    <dbReference type="NCBI Taxonomy" id="1210884"/>
    <lineage>
        <taxon>Bacteria</taxon>
        <taxon>Pseudomonadati</taxon>
        <taxon>Planctomycetota</taxon>
        <taxon>Planctomycetia</taxon>
        <taxon>Gemmatales</taxon>
        <taxon>Gemmataceae</taxon>
        <taxon>Gemmata</taxon>
    </lineage>
</organism>
<name>A0A6P2D5L4_9BACT</name>
<dbReference type="InterPro" id="IPR004136">
    <property type="entry name" value="NMO"/>
</dbReference>
<dbReference type="Gene3D" id="3.20.20.70">
    <property type="entry name" value="Aldolase class I"/>
    <property type="match status" value="1"/>
</dbReference>
<dbReference type="GO" id="GO:0009636">
    <property type="term" value="P:response to toxic substance"/>
    <property type="evidence" value="ECO:0007669"/>
    <property type="project" value="UniProtKB-KW"/>
</dbReference>
<evidence type="ECO:0000256" key="1">
    <source>
        <dbReference type="ARBA" id="ARBA00001917"/>
    </source>
</evidence>
<evidence type="ECO:0000256" key="11">
    <source>
        <dbReference type="ARBA" id="ARBA00067136"/>
    </source>
</evidence>
<keyword evidence="3" id="KW-0216">Detoxification</keyword>
<dbReference type="Proteomes" id="UP000464178">
    <property type="component" value="Chromosome"/>
</dbReference>
<keyword evidence="8" id="KW-0503">Monooxygenase</keyword>
<evidence type="ECO:0000256" key="5">
    <source>
        <dbReference type="ARBA" id="ARBA00022643"/>
    </source>
</evidence>
<dbReference type="FunFam" id="3.20.20.70:FF:000154">
    <property type="entry name" value="Probable nitronate monooxygenase"/>
    <property type="match status" value="1"/>
</dbReference>
<comment type="cofactor">
    <cofactor evidence="1">
        <name>FMN</name>
        <dbReference type="ChEBI" id="CHEBI:58210"/>
    </cofactor>
</comment>
<dbReference type="GO" id="GO:0000166">
    <property type="term" value="F:nucleotide binding"/>
    <property type="evidence" value="ECO:0007669"/>
    <property type="project" value="UniProtKB-KW"/>
</dbReference>
<dbReference type="Pfam" id="PF03060">
    <property type="entry name" value="NMO"/>
    <property type="match status" value="1"/>
</dbReference>
<evidence type="ECO:0000256" key="3">
    <source>
        <dbReference type="ARBA" id="ARBA00022575"/>
    </source>
</evidence>
<keyword evidence="7" id="KW-0560">Oxidoreductase</keyword>
<comment type="similarity">
    <text evidence="2">Belongs to the nitronate monooxygenase family. NMO class I subfamily.</text>
</comment>
<dbReference type="GO" id="GO:0018580">
    <property type="term" value="F:nitronate monooxygenase activity"/>
    <property type="evidence" value="ECO:0007669"/>
    <property type="project" value="InterPro"/>
</dbReference>
<keyword evidence="12" id="KW-0223">Dioxygenase</keyword>
<evidence type="ECO:0000256" key="10">
    <source>
        <dbReference type="ARBA" id="ARBA00049401"/>
    </source>
</evidence>
<dbReference type="KEGG" id="gms:SOIL9_11490"/>
<sequence>MNHLLSVLGIRLPIIQAPMAGVSTPEMAAAVSNAGGLGSIGVGNVDAVGARAMIAAVRARTAGPFNVNLFCHAPAVSNPPREADWLARLGPHFARFGATPPAALREIYKSFIEDGEMLAMLLTERPAVVSFHFGLPSTDRIRALEQAGIRLLASATNLAEAHAIRDAGIDAVVAQGYEAGGHRGVFDPQAPDERLGTMALTRLLVTNLSLPVIAAGGIMDGTGIAAALALGAGAAQLGTAFVLCPESAADSGYRRAMTERPPRSTTVMSAISGRPARSLSNRFTALGEELGNDSAPDYPIAYDAGKALHAAAKAAGEYGYGAQWAGQGAGLAREKPAGELVELLWQECRDAIARMNPIGSR</sequence>
<dbReference type="PANTHER" id="PTHR42747:SF3">
    <property type="entry name" value="NITRONATE MONOOXYGENASE-RELATED"/>
    <property type="match status" value="1"/>
</dbReference>
<dbReference type="EMBL" id="LR593886">
    <property type="protein sequence ID" value="VTR96581.1"/>
    <property type="molecule type" value="Genomic_DNA"/>
</dbReference>
<accession>A0A6P2D5L4</accession>
<gene>
    <name evidence="12" type="ORF">SOIL9_11490</name>
</gene>
<evidence type="ECO:0000256" key="2">
    <source>
        <dbReference type="ARBA" id="ARBA00009881"/>
    </source>
</evidence>
<evidence type="ECO:0000256" key="4">
    <source>
        <dbReference type="ARBA" id="ARBA00022630"/>
    </source>
</evidence>
<dbReference type="PANTHER" id="PTHR42747">
    <property type="entry name" value="NITRONATE MONOOXYGENASE-RELATED"/>
    <property type="match status" value="1"/>
</dbReference>
<evidence type="ECO:0000313" key="13">
    <source>
        <dbReference type="Proteomes" id="UP000464178"/>
    </source>
</evidence>
<keyword evidence="6" id="KW-0547">Nucleotide-binding</keyword>